<dbReference type="Gene3D" id="3.90.870.20">
    <property type="entry name" value="Carbamoyltransferase, C-terminal domain"/>
    <property type="match status" value="1"/>
</dbReference>
<dbReference type="Pfam" id="PF02543">
    <property type="entry name" value="Carbam_trans_N"/>
    <property type="match status" value="2"/>
</dbReference>
<dbReference type="CDD" id="cd24098">
    <property type="entry name" value="ASKHA_NBD_TobZ_N"/>
    <property type="match status" value="1"/>
</dbReference>
<dbReference type="InterPro" id="IPR003696">
    <property type="entry name" value="Carbtransf_dom"/>
</dbReference>
<dbReference type="EMBL" id="JACXST010000003">
    <property type="protein sequence ID" value="MBD9362463.1"/>
    <property type="molecule type" value="Genomic_DNA"/>
</dbReference>
<dbReference type="Proteomes" id="UP000641152">
    <property type="component" value="Unassembled WGS sequence"/>
</dbReference>
<evidence type="ECO:0000259" key="3">
    <source>
        <dbReference type="Pfam" id="PF16861"/>
    </source>
</evidence>
<evidence type="ECO:0000256" key="1">
    <source>
        <dbReference type="ARBA" id="ARBA00006129"/>
    </source>
</evidence>
<name>A0ABR9DH81_9GAMM</name>
<dbReference type="PANTHER" id="PTHR34847">
    <property type="entry name" value="NODULATION PROTEIN U"/>
    <property type="match status" value="1"/>
</dbReference>
<dbReference type="InterPro" id="IPR031730">
    <property type="entry name" value="Carbam_trans_C"/>
</dbReference>
<accession>A0ABR9DH81</accession>
<dbReference type="Pfam" id="PF16861">
    <property type="entry name" value="Carbam_trans_C"/>
    <property type="match status" value="1"/>
</dbReference>
<reference evidence="4 5" key="1">
    <citation type="submission" date="2020-09" db="EMBL/GenBank/DDBJ databases">
        <title>Methylomonas albis sp. nov. and Methylomonas fluvii sp. nov.: Two cold-adapted methanotrophs from the River Elbe and an amended description of Methylovulum psychrotolerans strain Eb1.</title>
        <authorList>
            <person name="Bussmann I.K."/>
            <person name="Klings K.-W."/>
            <person name="Warnstedt J."/>
            <person name="Hoppert M."/>
            <person name="Saborowski A."/>
            <person name="Horn F."/>
            <person name="Liebner S."/>
        </authorList>
    </citation>
    <scope>NUCLEOTIDE SEQUENCE [LARGE SCALE GENOMIC DNA]</scope>
    <source>
        <strain evidence="4 5">EbB</strain>
    </source>
</reference>
<protein>
    <submittedName>
        <fullName evidence="4">Carbamoyltransferase</fullName>
    </submittedName>
</protein>
<feature type="domain" description="Carbamoyltransferase" evidence="2">
    <location>
        <begin position="97"/>
        <end position="331"/>
    </location>
</feature>
<dbReference type="InterPro" id="IPR043129">
    <property type="entry name" value="ATPase_NBD"/>
</dbReference>
<comment type="similarity">
    <text evidence="1">Belongs to the NodU/CmcH family.</text>
</comment>
<evidence type="ECO:0000259" key="2">
    <source>
        <dbReference type="Pfam" id="PF02543"/>
    </source>
</evidence>
<dbReference type="SUPFAM" id="SSF53067">
    <property type="entry name" value="Actin-like ATPase domain"/>
    <property type="match status" value="1"/>
</dbReference>
<gene>
    <name evidence="4" type="ORF">EBB_18500</name>
</gene>
<evidence type="ECO:0000313" key="5">
    <source>
        <dbReference type="Proteomes" id="UP000641152"/>
    </source>
</evidence>
<keyword evidence="5" id="KW-1185">Reference proteome</keyword>
<feature type="domain" description="Carbamoyltransferase C-terminal" evidence="3">
    <location>
        <begin position="385"/>
        <end position="553"/>
    </location>
</feature>
<sequence>MREPYILGLSDSHDGSACLLHGERLLFAVKEERLTRRKHQRISAGALCGSIVYCLNAAGITIEQIDLVVVCVQGRSRAPRHDIRQNRLLGPLAAARKVRWIPHHAAHAVSAFALSGFSEAAVLVVDGIGSSVEDLWDSEKAVARGPDEMSFETISSYMASGTRLEPVHKILSPKSASSAMEGPGLFHFGSLGLMYSAVAKLTFEKGTESGKVMGLAPFGRPVFPPSAFFDIEGDDFHFHPTVPDLFPSIPAWPKQAERHQDLACSVQGALEVGVLHLAKNLRARTAARYLCYSGGVALNGVANEKLLREAGFEDIFIVAAADDSGCAIGAAYWGLWQLGGHHPKQRLLADSFGRLYDRQSVCNAASITPGVRLLPIASESREAVDRILDGQYIGFFNGGSELGPRALGQRSILCDPRGAHRKDELNERIKKRESFRPFAPAILSEHARDWFDLALDNNDSPFMLRVSPFHPEKQKLVPAVVHVDGTGRLQTVNAENNPSLHAVINEFYRRTRVPLLLNTSFNGKNEPIVETPKHALDCMLAIGLDAVIFPGYVAIPVR</sequence>
<dbReference type="Gene3D" id="3.30.420.40">
    <property type="match status" value="1"/>
</dbReference>
<proteinExistence type="inferred from homology"/>
<dbReference type="RefSeq" id="WP_192395238.1">
    <property type="nucleotide sequence ID" value="NZ_CAJHIU010000003.1"/>
</dbReference>
<dbReference type="InterPro" id="IPR038152">
    <property type="entry name" value="Carbam_trans_C_sf"/>
</dbReference>
<feature type="domain" description="Carbamoyltransferase" evidence="2">
    <location>
        <begin position="6"/>
        <end position="70"/>
    </location>
</feature>
<dbReference type="InterPro" id="IPR051338">
    <property type="entry name" value="NodU/CmcH_Carbamoyltrnsfr"/>
</dbReference>
<comment type="caution">
    <text evidence="4">The sequence shown here is derived from an EMBL/GenBank/DDBJ whole genome shotgun (WGS) entry which is preliminary data.</text>
</comment>
<dbReference type="PANTHER" id="PTHR34847:SF1">
    <property type="entry name" value="NODULATION PROTEIN U"/>
    <property type="match status" value="1"/>
</dbReference>
<evidence type="ECO:0000313" key="4">
    <source>
        <dbReference type="EMBL" id="MBD9362463.1"/>
    </source>
</evidence>
<organism evidence="4 5">
    <name type="scientific">Methylomonas fluvii</name>
    <dbReference type="NCBI Taxonomy" id="1854564"/>
    <lineage>
        <taxon>Bacteria</taxon>
        <taxon>Pseudomonadati</taxon>
        <taxon>Pseudomonadota</taxon>
        <taxon>Gammaproteobacteria</taxon>
        <taxon>Methylococcales</taxon>
        <taxon>Methylococcaceae</taxon>
        <taxon>Methylomonas</taxon>
    </lineage>
</organism>